<gene>
    <name evidence="3" type="ORF">BQ4739_LOCUS515</name>
</gene>
<dbReference type="EMBL" id="FNXT01000031">
    <property type="protein sequence ID" value="SZX59915.1"/>
    <property type="molecule type" value="Genomic_DNA"/>
</dbReference>
<evidence type="ECO:0000313" key="3">
    <source>
        <dbReference type="EMBL" id="SZX59915.1"/>
    </source>
</evidence>
<dbReference type="SUPFAM" id="SSF81923">
    <property type="entry name" value="Double Clp-N motif"/>
    <property type="match status" value="1"/>
</dbReference>
<keyword evidence="1" id="KW-0677">Repeat</keyword>
<name>A0A383V2Y3_TETOB</name>
<dbReference type="PROSITE" id="PS51903">
    <property type="entry name" value="CLP_R"/>
    <property type="match status" value="1"/>
</dbReference>
<evidence type="ECO:0000256" key="1">
    <source>
        <dbReference type="PROSITE-ProRule" id="PRU01251"/>
    </source>
</evidence>
<keyword evidence="4" id="KW-1185">Reference proteome</keyword>
<dbReference type="AlphaFoldDB" id="A0A383V2Y3"/>
<sequence length="338" mass="35270">MFTPIQRRASVSAGASIPRVMPCRIQAAGRVCSAKAEQPTLQQEQEAQLLQAAFNASLERIVGAMPGSAESSVEEIGRLALLHSTQRRFSRTHMNTVNMSLEEDDSPASVCEQLPLSQLAFKALLRASLAAARLNHRYLTTPHILLGLLSASSSISSSSSSDATAQCGAACLAPAAGCYADAEAAVRAMIDGPNSTAVSAAVGAAASMMTQSRGLDAVAWCGELSARAQAVLLAAEQLRQQSGHPLLSSSHLLSALLQDSASSQQPWVGSLLTQLQLDAASMQQQLQQQLQAEAAAGDAAAAEDCVLCEPVGFLHEVFYQSLLRSLAPAAPAASYSLN</sequence>
<protein>
    <recommendedName>
        <fullName evidence="2">Clp R domain-containing protein</fullName>
    </recommendedName>
</protein>
<accession>A0A383V2Y3</accession>
<proteinExistence type="predicted"/>
<dbReference type="Proteomes" id="UP000256970">
    <property type="component" value="Unassembled WGS sequence"/>
</dbReference>
<dbReference type="InterPro" id="IPR036628">
    <property type="entry name" value="Clp_N_dom_sf"/>
</dbReference>
<reference evidence="3 4" key="1">
    <citation type="submission" date="2016-10" db="EMBL/GenBank/DDBJ databases">
        <authorList>
            <person name="Cai Z."/>
        </authorList>
    </citation>
    <scope>NUCLEOTIDE SEQUENCE [LARGE SCALE GENOMIC DNA]</scope>
</reference>
<evidence type="ECO:0000259" key="2">
    <source>
        <dbReference type="PROSITE" id="PS51903"/>
    </source>
</evidence>
<evidence type="ECO:0000313" key="4">
    <source>
        <dbReference type="Proteomes" id="UP000256970"/>
    </source>
</evidence>
<feature type="domain" description="Clp R" evidence="2">
    <location>
        <begin position="111"/>
        <end position="293"/>
    </location>
</feature>
<dbReference type="Gene3D" id="1.10.1780.10">
    <property type="entry name" value="Clp, N-terminal domain"/>
    <property type="match status" value="2"/>
</dbReference>
<organism evidence="3 4">
    <name type="scientific">Tetradesmus obliquus</name>
    <name type="common">Green alga</name>
    <name type="synonym">Acutodesmus obliquus</name>
    <dbReference type="NCBI Taxonomy" id="3088"/>
    <lineage>
        <taxon>Eukaryota</taxon>
        <taxon>Viridiplantae</taxon>
        <taxon>Chlorophyta</taxon>
        <taxon>core chlorophytes</taxon>
        <taxon>Chlorophyceae</taxon>
        <taxon>CS clade</taxon>
        <taxon>Sphaeropleales</taxon>
        <taxon>Scenedesmaceae</taxon>
        <taxon>Tetradesmus</taxon>
    </lineage>
</organism>
<dbReference type="InterPro" id="IPR004176">
    <property type="entry name" value="Clp_R_N"/>
</dbReference>